<comment type="caution">
    <text evidence="1">The sequence shown here is derived from an EMBL/GenBank/DDBJ whole genome shotgun (WGS) entry which is preliminary data.</text>
</comment>
<evidence type="ECO:0000313" key="2">
    <source>
        <dbReference type="Proteomes" id="UP000027190"/>
    </source>
</evidence>
<name>A0A062UHU8_9PROT</name>
<dbReference type="STRING" id="1280947.HY30_07780"/>
<reference evidence="1 2" key="1">
    <citation type="journal article" date="2014" name="Antonie Van Leeuwenhoek">
        <title>Hyphomonas beringensis sp. nov. and Hyphomonas chukchiensis sp. nov., isolated from surface seawater of the Bering Sea and Chukchi Sea.</title>
        <authorList>
            <person name="Li C."/>
            <person name="Lai Q."/>
            <person name="Li G."/>
            <person name="Dong C."/>
            <person name="Wang J."/>
            <person name="Liao Y."/>
            <person name="Shao Z."/>
        </authorList>
    </citation>
    <scope>NUCLEOTIDE SEQUENCE [LARGE SCALE GENOMIC DNA]</scope>
    <source>
        <strain evidence="1 2">BH-BN04-4</strain>
    </source>
</reference>
<protein>
    <submittedName>
        <fullName evidence="1">Uncharacterized protein</fullName>
    </submittedName>
</protein>
<evidence type="ECO:0000313" key="1">
    <source>
        <dbReference type="EMBL" id="KCZ56144.1"/>
    </source>
</evidence>
<dbReference type="Proteomes" id="UP000027190">
    <property type="component" value="Unassembled WGS sequence"/>
</dbReference>
<organism evidence="1 2">
    <name type="scientific">Hyphomonas chukchiensis</name>
    <dbReference type="NCBI Taxonomy" id="1280947"/>
    <lineage>
        <taxon>Bacteria</taxon>
        <taxon>Pseudomonadati</taxon>
        <taxon>Pseudomonadota</taxon>
        <taxon>Alphaproteobacteria</taxon>
        <taxon>Hyphomonadales</taxon>
        <taxon>Hyphomonadaceae</taxon>
        <taxon>Hyphomonas</taxon>
    </lineage>
</organism>
<sequence length="62" mass="7640">MPGEIGIVSLERRWEPRLDKDIHEIKRGDEHIMGVLFQWSKLRRAGRTRWRRVRKIDKYRLV</sequence>
<dbReference type="EMBL" id="AWFG01000052">
    <property type="protein sequence ID" value="KCZ56144.1"/>
    <property type="molecule type" value="Genomic_DNA"/>
</dbReference>
<accession>A0A062UHU8</accession>
<keyword evidence="2" id="KW-1185">Reference proteome</keyword>
<proteinExistence type="predicted"/>
<gene>
    <name evidence="1" type="ORF">HY30_07780</name>
</gene>
<dbReference type="AlphaFoldDB" id="A0A062UHU8"/>